<keyword evidence="2" id="KW-1133">Transmembrane helix</keyword>
<reference evidence="3 4" key="1">
    <citation type="submission" date="2016-03" db="EMBL/GenBank/DDBJ databases">
        <title>Whole genome sequencing of Grifola frondosa 9006-11.</title>
        <authorList>
            <person name="Min B."/>
            <person name="Park H."/>
            <person name="Kim J.-G."/>
            <person name="Cho H."/>
            <person name="Oh Y.-L."/>
            <person name="Kong W.-S."/>
            <person name="Choi I.-G."/>
        </authorList>
    </citation>
    <scope>NUCLEOTIDE SEQUENCE [LARGE SCALE GENOMIC DNA]</scope>
    <source>
        <strain evidence="3 4">9006-11</strain>
    </source>
</reference>
<proteinExistence type="predicted"/>
<gene>
    <name evidence="3" type="ORF">A0H81_07027</name>
</gene>
<dbReference type="AlphaFoldDB" id="A0A1C7M7I7"/>
<feature type="transmembrane region" description="Helical" evidence="2">
    <location>
        <begin position="95"/>
        <end position="114"/>
    </location>
</feature>
<evidence type="ECO:0000313" key="4">
    <source>
        <dbReference type="Proteomes" id="UP000092993"/>
    </source>
</evidence>
<comment type="caution">
    <text evidence="3">The sequence shown here is derived from an EMBL/GenBank/DDBJ whole genome shotgun (WGS) entry which is preliminary data.</text>
</comment>
<keyword evidence="2" id="KW-0812">Transmembrane</keyword>
<dbReference type="EMBL" id="LUGG01000007">
    <property type="protein sequence ID" value="OBZ72881.1"/>
    <property type="molecule type" value="Genomic_DNA"/>
</dbReference>
<keyword evidence="4" id="KW-1185">Reference proteome</keyword>
<evidence type="ECO:0000313" key="3">
    <source>
        <dbReference type="EMBL" id="OBZ72881.1"/>
    </source>
</evidence>
<name>A0A1C7M7I7_GRIFR</name>
<keyword evidence="2" id="KW-0472">Membrane</keyword>
<accession>A0A1C7M7I7</accession>
<dbReference type="Proteomes" id="UP000092993">
    <property type="component" value="Unassembled WGS sequence"/>
</dbReference>
<feature type="region of interest" description="Disordered" evidence="1">
    <location>
        <begin position="125"/>
        <end position="147"/>
    </location>
</feature>
<evidence type="ECO:0000256" key="2">
    <source>
        <dbReference type="SAM" id="Phobius"/>
    </source>
</evidence>
<organism evidence="3 4">
    <name type="scientific">Grifola frondosa</name>
    <name type="common">Maitake</name>
    <name type="synonym">Polyporus frondosus</name>
    <dbReference type="NCBI Taxonomy" id="5627"/>
    <lineage>
        <taxon>Eukaryota</taxon>
        <taxon>Fungi</taxon>
        <taxon>Dikarya</taxon>
        <taxon>Basidiomycota</taxon>
        <taxon>Agaricomycotina</taxon>
        <taxon>Agaricomycetes</taxon>
        <taxon>Polyporales</taxon>
        <taxon>Grifolaceae</taxon>
        <taxon>Grifola</taxon>
    </lineage>
</organism>
<evidence type="ECO:0000256" key="1">
    <source>
        <dbReference type="SAM" id="MobiDB-lite"/>
    </source>
</evidence>
<sequence>MRKRCGSRARDSIRLRPPHALRAPCLKWRRGRVWRTQSDTVARTGSARYGSRWRTHRVGCQAKRLFVGVQCANESLVWNGGSDSISPNRIAHIYLYFRALPAWVLAAGGATFVFPLRLLAVPRDTTSSAPHPSTMRRPAPSEPRAKI</sequence>
<protein>
    <submittedName>
        <fullName evidence="3">Uncharacterized protein</fullName>
    </submittedName>
</protein>